<evidence type="ECO:0000313" key="2">
    <source>
        <dbReference type="EMBL" id="QWQ32164.1"/>
    </source>
</evidence>
<evidence type="ECO:0000313" key="3">
    <source>
        <dbReference type="Proteomes" id="UP000679129"/>
    </source>
</evidence>
<sequence length="77" mass="8378">MVVEGDLYVHIRVSAHKKFTREGNIILSEEHISMVDASLGTEIDVGTVDGVITLENSSGYSERYGLQVVGSWRAALA</sequence>
<dbReference type="EMBL" id="CP076460">
    <property type="protein sequence ID" value="QWQ32164.1"/>
    <property type="molecule type" value="Genomic_DNA"/>
</dbReference>
<protein>
    <recommendedName>
        <fullName evidence="1">Chaperone DnaJ C-terminal domain-containing protein</fullName>
    </recommendedName>
</protein>
<feature type="domain" description="Chaperone DnaJ C-terminal" evidence="1">
    <location>
        <begin position="4"/>
        <end position="62"/>
    </location>
</feature>
<keyword evidence="3" id="KW-1185">Reference proteome</keyword>
<dbReference type="Gene3D" id="2.60.260.20">
    <property type="entry name" value="Urease metallochaperone UreE, N-terminal domain"/>
    <property type="match status" value="1"/>
</dbReference>
<dbReference type="Pfam" id="PF01556">
    <property type="entry name" value="DnaJ_C"/>
    <property type="match status" value="1"/>
</dbReference>
<evidence type="ECO:0000259" key="1">
    <source>
        <dbReference type="Pfam" id="PF01556"/>
    </source>
</evidence>
<dbReference type="InterPro" id="IPR002939">
    <property type="entry name" value="DnaJ_C"/>
</dbReference>
<gene>
    <name evidence="2" type="ORF">KOY48_04855</name>
</gene>
<organism evidence="2 3">
    <name type="scientific">Candidatus Minimicrobia naudis</name>
    <dbReference type="NCBI Taxonomy" id="2841263"/>
    <lineage>
        <taxon>Bacteria</taxon>
        <taxon>Candidatus Saccharimonadota</taxon>
        <taxon>Candidatus Saccharimonadota incertae sedis</taxon>
        <taxon>Candidatus Minimicrobia</taxon>
    </lineage>
</organism>
<accession>A0A8F1SB49</accession>
<reference evidence="2" key="1">
    <citation type="submission" date="2021-06" db="EMBL/GenBank/DDBJ databases">
        <title>An adapted protocol for Saccharibacteria cultivation: two new species join this phylum of Candidate Phyla Radiations.</title>
        <authorList>
            <person name="Ibrahim A."/>
            <person name="Maatouk M."/>
            <person name="Zgheib R."/>
            <person name="Haddad G."/>
            <person name="Bou Khalil J."/>
            <person name="Raoult D."/>
            <person name="Bittar F."/>
        </authorList>
    </citation>
    <scope>NUCLEOTIDE SEQUENCE</scope>
    <source>
        <strain evidence="2">IHU1</strain>
    </source>
</reference>
<dbReference type="AlphaFoldDB" id="A0A8F1SB49"/>
<proteinExistence type="predicted"/>
<dbReference type="KEGG" id="mnd:KOY48_04855"/>
<dbReference type="Proteomes" id="UP000679129">
    <property type="component" value="Chromosome"/>
</dbReference>
<name>A0A8F1SB49_9BACT</name>